<dbReference type="Pfam" id="PF13742">
    <property type="entry name" value="tRNA_anti_2"/>
    <property type="match status" value="1"/>
</dbReference>
<reference evidence="11" key="1">
    <citation type="submission" date="2018-05" db="EMBL/GenBank/DDBJ databases">
        <title>Genome Sequencing of selected type strains of the family Eggerthellaceae.</title>
        <authorList>
            <person name="Danylec N."/>
            <person name="Stoll D.A."/>
            <person name="Doetsch A."/>
            <person name="Huch M."/>
        </authorList>
    </citation>
    <scope>NUCLEOTIDE SEQUENCE [LARGE SCALE GENOMIC DNA]</scope>
    <source>
        <strain evidence="11">DSM 17537</strain>
    </source>
</reference>
<feature type="region of interest" description="Disordered" evidence="7">
    <location>
        <begin position="1"/>
        <end position="20"/>
    </location>
</feature>
<dbReference type="AlphaFoldDB" id="A0A3N0AH71"/>
<keyword evidence="11" id="KW-1185">Reference proteome</keyword>
<dbReference type="GO" id="GO:0006308">
    <property type="term" value="P:DNA catabolic process"/>
    <property type="evidence" value="ECO:0007669"/>
    <property type="project" value="UniProtKB-UniRule"/>
</dbReference>
<comment type="subunit">
    <text evidence="5">Heterooligomer composed of large and small subunits.</text>
</comment>
<comment type="similarity">
    <text evidence="5 6">Belongs to the XseA family.</text>
</comment>
<evidence type="ECO:0000259" key="8">
    <source>
        <dbReference type="Pfam" id="PF02601"/>
    </source>
</evidence>
<evidence type="ECO:0000256" key="3">
    <source>
        <dbReference type="ARBA" id="ARBA00022801"/>
    </source>
</evidence>
<evidence type="ECO:0000313" key="10">
    <source>
        <dbReference type="EMBL" id="RNL21493.1"/>
    </source>
</evidence>
<dbReference type="Proteomes" id="UP000267368">
    <property type="component" value="Unassembled WGS sequence"/>
</dbReference>
<dbReference type="GO" id="GO:0005737">
    <property type="term" value="C:cytoplasm"/>
    <property type="evidence" value="ECO:0007669"/>
    <property type="project" value="UniProtKB-SubCell"/>
</dbReference>
<evidence type="ECO:0000259" key="9">
    <source>
        <dbReference type="Pfam" id="PF13742"/>
    </source>
</evidence>
<feature type="compositionally biased region" description="Polar residues" evidence="7">
    <location>
        <begin position="1"/>
        <end position="11"/>
    </location>
</feature>
<evidence type="ECO:0000256" key="7">
    <source>
        <dbReference type="SAM" id="MobiDB-lite"/>
    </source>
</evidence>
<comment type="function">
    <text evidence="5">Bidirectionally degrades single-stranded DNA into large acid-insoluble oligonucleotides, which are then degraded further into small acid-soluble oligonucleotides.</text>
</comment>
<dbReference type="PANTHER" id="PTHR30008:SF0">
    <property type="entry name" value="EXODEOXYRIBONUCLEASE 7 LARGE SUBUNIT"/>
    <property type="match status" value="1"/>
</dbReference>
<evidence type="ECO:0000313" key="11">
    <source>
        <dbReference type="Proteomes" id="UP000267368"/>
    </source>
</evidence>
<dbReference type="EC" id="3.1.11.6" evidence="5"/>
<dbReference type="CDD" id="cd04489">
    <property type="entry name" value="ExoVII_LU_OBF"/>
    <property type="match status" value="1"/>
</dbReference>
<comment type="caution">
    <text evidence="10">The sequence shown here is derived from an EMBL/GenBank/DDBJ whole genome shotgun (WGS) entry which is preliminary data.</text>
</comment>
<evidence type="ECO:0000256" key="2">
    <source>
        <dbReference type="ARBA" id="ARBA00022722"/>
    </source>
</evidence>
<accession>A0A3N0AH71</accession>
<dbReference type="InterPro" id="IPR003753">
    <property type="entry name" value="Exonuc_VII_L"/>
</dbReference>
<name>A0A3N0AH71_9ACTN</name>
<evidence type="ECO:0000256" key="1">
    <source>
        <dbReference type="ARBA" id="ARBA00022490"/>
    </source>
</evidence>
<sequence length="439" mass="47315">MLLSQASSQGSARKGAASSRPLSVSEAMQAAKNSLESLTLTLIGEVSEVNAKPGYKAVYFTVKDAGASLPCMMWLNRYHQSGVRLEVGQRVELTGRFTLYAPKGRMNFDVFSVSVAGEGDLRRRVAELARRLEQEGLMDQARKRPVPRMNAHVGLVTSPRGDAVHDVMRTMRRRFPLTKLSVAGVAVEGANAPAGMIEALRACVRAGCEVILLVRGGGSFEDLMPFNDEMLARAIAACPVPVVTGIGHEPDTSIADMVADVRASTPTAAAERVTPEVETVGRELASRQAAMANALERTVGQAQALLERYETRPVFKDPRQLFATDLMTVDMLHERLSRALPASLEKDRAALAEMTARLRRQGAGMFDPFEHALALRAGRLHDLSPLQVLSRGYAMAKDSQGRVVSSVEAVAPGEKIDVSISDGVLRCTVDDIAASHAAE</sequence>
<keyword evidence="3 5" id="KW-0378">Hydrolase</keyword>
<proteinExistence type="inferred from homology"/>
<comment type="subcellular location">
    <subcellularLocation>
        <location evidence="5 6">Cytoplasm</location>
    </subcellularLocation>
</comment>
<keyword evidence="4 5" id="KW-0269">Exonuclease</keyword>
<evidence type="ECO:0000256" key="4">
    <source>
        <dbReference type="ARBA" id="ARBA00022839"/>
    </source>
</evidence>
<comment type="catalytic activity">
    <reaction evidence="5 6">
        <text>Exonucleolytic cleavage in either 5'- to 3'- or 3'- to 5'-direction to yield nucleoside 5'-phosphates.</text>
        <dbReference type="EC" id="3.1.11.6"/>
    </reaction>
</comment>
<feature type="domain" description="Exonuclease VII large subunit C-terminal" evidence="8">
    <location>
        <begin position="137"/>
        <end position="427"/>
    </location>
</feature>
<dbReference type="GO" id="GO:0003676">
    <property type="term" value="F:nucleic acid binding"/>
    <property type="evidence" value="ECO:0007669"/>
    <property type="project" value="InterPro"/>
</dbReference>
<keyword evidence="1 5" id="KW-0963">Cytoplasm</keyword>
<dbReference type="OrthoDB" id="9802795at2"/>
<dbReference type="EMBL" id="QICB01000001">
    <property type="protein sequence ID" value="RNL21493.1"/>
    <property type="molecule type" value="Genomic_DNA"/>
</dbReference>
<evidence type="ECO:0000256" key="6">
    <source>
        <dbReference type="RuleBase" id="RU004355"/>
    </source>
</evidence>
<feature type="domain" description="OB-fold nucleic acid binding" evidence="9">
    <location>
        <begin position="22"/>
        <end position="112"/>
    </location>
</feature>
<organism evidence="10 11">
    <name type="scientific">Slackia faecicanis</name>
    <dbReference type="NCBI Taxonomy" id="255723"/>
    <lineage>
        <taxon>Bacteria</taxon>
        <taxon>Bacillati</taxon>
        <taxon>Actinomycetota</taxon>
        <taxon>Coriobacteriia</taxon>
        <taxon>Eggerthellales</taxon>
        <taxon>Eggerthellaceae</taxon>
        <taxon>Slackia</taxon>
    </lineage>
</organism>
<keyword evidence="2 5" id="KW-0540">Nuclease</keyword>
<dbReference type="PANTHER" id="PTHR30008">
    <property type="entry name" value="EXODEOXYRIBONUCLEASE 7 LARGE SUBUNIT"/>
    <property type="match status" value="1"/>
</dbReference>
<protein>
    <recommendedName>
        <fullName evidence="5">Exodeoxyribonuclease 7 large subunit</fullName>
        <ecNumber evidence="5">3.1.11.6</ecNumber>
    </recommendedName>
    <alternativeName>
        <fullName evidence="5">Exodeoxyribonuclease VII large subunit</fullName>
        <shortName evidence="5">Exonuclease VII large subunit</shortName>
    </alternativeName>
</protein>
<dbReference type="NCBIfam" id="TIGR00237">
    <property type="entry name" value="xseA"/>
    <property type="match status" value="1"/>
</dbReference>
<dbReference type="InterPro" id="IPR020579">
    <property type="entry name" value="Exonuc_VII_lsu_C"/>
</dbReference>
<dbReference type="HAMAP" id="MF_00378">
    <property type="entry name" value="Exonuc_7_L"/>
    <property type="match status" value="1"/>
</dbReference>
<dbReference type="GO" id="GO:0009318">
    <property type="term" value="C:exodeoxyribonuclease VII complex"/>
    <property type="evidence" value="ECO:0007669"/>
    <property type="project" value="UniProtKB-UniRule"/>
</dbReference>
<dbReference type="Pfam" id="PF02601">
    <property type="entry name" value="Exonuc_VII_L"/>
    <property type="match status" value="1"/>
</dbReference>
<evidence type="ECO:0000256" key="5">
    <source>
        <dbReference type="HAMAP-Rule" id="MF_00378"/>
    </source>
</evidence>
<dbReference type="GO" id="GO:0008855">
    <property type="term" value="F:exodeoxyribonuclease VII activity"/>
    <property type="evidence" value="ECO:0007669"/>
    <property type="project" value="UniProtKB-UniRule"/>
</dbReference>
<gene>
    <name evidence="5 10" type="primary">xseA</name>
    <name evidence="10" type="ORF">DMP07_01210</name>
</gene>
<dbReference type="InterPro" id="IPR025824">
    <property type="entry name" value="OB-fold_nuc-bd_dom"/>
</dbReference>
<dbReference type="RefSeq" id="WP_123197334.1">
    <property type="nucleotide sequence ID" value="NZ_QICB01000001.1"/>
</dbReference>